<gene>
    <name evidence="1" type="ORF">QFC20_006018</name>
</gene>
<comment type="caution">
    <text evidence="1">The sequence shown here is derived from an EMBL/GenBank/DDBJ whole genome shotgun (WGS) entry which is preliminary data.</text>
</comment>
<organism evidence="1 2">
    <name type="scientific">Naganishia adeliensis</name>
    <dbReference type="NCBI Taxonomy" id="92952"/>
    <lineage>
        <taxon>Eukaryota</taxon>
        <taxon>Fungi</taxon>
        <taxon>Dikarya</taxon>
        <taxon>Basidiomycota</taxon>
        <taxon>Agaricomycotina</taxon>
        <taxon>Tremellomycetes</taxon>
        <taxon>Filobasidiales</taxon>
        <taxon>Filobasidiaceae</taxon>
        <taxon>Naganishia</taxon>
    </lineage>
</organism>
<reference evidence="1" key="1">
    <citation type="submission" date="2023-04" db="EMBL/GenBank/DDBJ databases">
        <title>Draft Genome sequencing of Naganishia species isolated from polar environments using Oxford Nanopore Technology.</title>
        <authorList>
            <person name="Leo P."/>
            <person name="Venkateswaran K."/>
        </authorList>
    </citation>
    <scope>NUCLEOTIDE SEQUENCE</scope>
    <source>
        <strain evidence="1">MNA-CCFEE 5262</strain>
    </source>
</reference>
<name>A0ACC2VGN2_9TREE</name>
<protein>
    <submittedName>
        <fullName evidence="1">Uncharacterized protein</fullName>
    </submittedName>
</protein>
<accession>A0ACC2VGN2</accession>
<dbReference type="EMBL" id="JASBWS010000095">
    <property type="protein sequence ID" value="KAJ9098308.1"/>
    <property type="molecule type" value="Genomic_DNA"/>
</dbReference>
<keyword evidence="2" id="KW-1185">Reference proteome</keyword>
<dbReference type="Proteomes" id="UP001230649">
    <property type="component" value="Unassembled WGS sequence"/>
</dbReference>
<sequence>MAQEEEHTHRDVEMMYVQEFIYPPNGREVERAKRQRVEQLGLADMESTLPRCVGLRSRVFYQGNKHMDDIEEAEEEDLPFFVIENNAGEPQDFLPRDFLHFVGTDPNSSSVINFLFSKRGFGLDPEPETVEACSSKSTGEPVPDPEQQGWYQHAYMIIIIGASGRIPLQVWDPLWNKNTELEDGTLKVLNYDRIANVDTEEHEEYLRTDEIRATILETLRQHFPEDDQEWLTEENGPRRWLRITSYNDDGSAIALCRAGAAFMQRPFYFCGNIKSKGREGGMLGGEEIRNPGAKLNRL</sequence>
<evidence type="ECO:0000313" key="2">
    <source>
        <dbReference type="Proteomes" id="UP001230649"/>
    </source>
</evidence>
<proteinExistence type="predicted"/>
<evidence type="ECO:0000313" key="1">
    <source>
        <dbReference type="EMBL" id="KAJ9098308.1"/>
    </source>
</evidence>